<gene>
    <name evidence="2" type="ORF">PPL_12403</name>
</gene>
<feature type="transmembrane region" description="Helical" evidence="1">
    <location>
        <begin position="31"/>
        <end position="58"/>
    </location>
</feature>
<dbReference type="AlphaFoldDB" id="D3BMI3"/>
<accession>D3BMI3</accession>
<keyword evidence="3" id="KW-1185">Reference proteome</keyword>
<dbReference type="GeneID" id="31367870"/>
<protein>
    <recommendedName>
        <fullName evidence="4">Transmembrane protein</fullName>
    </recommendedName>
</protein>
<evidence type="ECO:0000256" key="1">
    <source>
        <dbReference type="SAM" id="Phobius"/>
    </source>
</evidence>
<feature type="transmembrane region" description="Helical" evidence="1">
    <location>
        <begin position="121"/>
        <end position="142"/>
    </location>
</feature>
<evidence type="ECO:0000313" key="2">
    <source>
        <dbReference type="EMBL" id="EFA77195.1"/>
    </source>
</evidence>
<dbReference type="RefSeq" id="XP_020429324.1">
    <property type="nucleotide sequence ID" value="XM_020583137.1"/>
</dbReference>
<proteinExistence type="predicted"/>
<comment type="caution">
    <text evidence="2">The sequence shown here is derived from an EMBL/GenBank/DDBJ whole genome shotgun (WGS) entry which is preliminary data.</text>
</comment>
<keyword evidence="1" id="KW-1133">Transmembrane helix</keyword>
<evidence type="ECO:0000313" key="3">
    <source>
        <dbReference type="Proteomes" id="UP000001396"/>
    </source>
</evidence>
<keyword evidence="1" id="KW-0812">Transmembrane</keyword>
<dbReference type="Proteomes" id="UP000001396">
    <property type="component" value="Unassembled WGS sequence"/>
</dbReference>
<sequence>MNKRKLNILNSFMNNEVKRNYDFGPDSSSRLMVVIAILQYLALISFIFSVVCLFGTIIQKRSRYWVQQNLISSLLLYAFHLVSLFTFINIKDRVQGYNLCILLNCNGFSGKNLSGEWGTELGFNACLVATGLSFFNFMLNLIRDLYLLRTMKLPMAIQLIRLPTQEQEVIVIPPGTLENQAVHLQYTSNPNIVVPISTPIDTKLLYRIVPISTPNQYRSKNILKLFNPEKEEKEHFVNNDSLPRQDVIIPQNLVIDYNQLYFFIEQDVPIIGQYGFTTHFVKKFILNPQQH</sequence>
<name>D3BMI3_HETP5</name>
<dbReference type="EMBL" id="ADBJ01000043">
    <property type="protein sequence ID" value="EFA77195.1"/>
    <property type="molecule type" value="Genomic_DNA"/>
</dbReference>
<feature type="transmembrane region" description="Helical" evidence="1">
    <location>
        <begin position="70"/>
        <end position="90"/>
    </location>
</feature>
<dbReference type="InParanoid" id="D3BMI3"/>
<organism evidence="2 3">
    <name type="scientific">Heterostelium pallidum (strain ATCC 26659 / Pp 5 / PN500)</name>
    <name type="common">Cellular slime mold</name>
    <name type="synonym">Polysphondylium pallidum</name>
    <dbReference type="NCBI Taxonomy" id="670386"/>
    <lineage>
        <taxon>Eukaryota</taxon>
        <taxon>Amoebozoa</taxon>
        <taxon>Evosea</taxon>
        <taxon>Eumycetozoa</taxon>
        <taxon>Dictyostelia</taxon>
        <taxon>Acytosteliales</taxon>
        <taxon>Acytosteliaceae</taxon>
        <taxon>Heterostelium</taxon>
    </lineage>
</organism>
<keyword evidence="1" id="KW-0472">Membrane</keyword>
<evidence type="ECO:0008006" key="4">
    <source>
        <dbReference type="Google" id="ProtNLM"/>
    </source>
</evidence>
<reference evidence="2 3" key="1">
    <citation type="journal article" date="2011" name="Genome Res.">
        <title>Phylogeny-wide analysis of social amoeba genomes highlights ancient origins for complex intercellular communication.</title>
        <authorList>
            <person name="Heidel A.J."/>
            <person name="Lawal H.M."/>
            <person name="Felder M."/>
            <person name="Schilde C."/>
            <person name="Helps N.R."/>
            <person name="Tunggal B."/>
            <person name="Rivero F."/>
            <person name="John U."/>
            <person name="Schleicher M."/>
            <person name="Eichinger L."/>
            <person name="Platzer M."/>
            <person name="Noegel A.A."/>
            <person name="Schaap P."/>
            <person name="Gloeckner G."/>
        </authorList>
    </citation>
    <scope>NUCLEOTIDE SEQUENCE [LARGE SCALE GENOMIC DNA]</scope>
    <source>
        <strain evidence="3">ATCC 26659 / Pp 5 / PN500</strain>
    </source>
</reference>